<dbReference type="RefSeq" id="WP_133880470.1">
    <property type="nucleotide sequence ID" value="NZ_MWIN01000006.1"/>
</dbReference>
<feature type="DNA-binding region" description="H-T-H motif" evidence="4">
    <location>
        <begin position="57"/>
        <end position="76"/>
    </location>
</feature>
<feature type="compositionally biased region" description="Basic residues" evidence="5">
    <location>
        <begin position="17"/>
        <end position="27"/>
    </location>
</feature>
<dbReference type="GO" id="GO:0003700">
    <property type="term" value="F:DNA-binding transcription factor activity"/>
    <property type="evidence" value="ECO:0007669"/>
    <property type="project" value="TreeGrafter"/>
</dbReference>
<feature type="domain" description="HTH tetR-type" evidence="6">
    <location>
        <begin position="34"/>
        <end position="94"/>
    </location>
</feature>
<feature type="region of interest" description="Disordered" evidence="5">
    <location>
        <begin position="1"/>
        <end position="36"/>
    </location>
</feature>
<evidence type="ECO:0000256" key="2">
    <source>
        <dbReference type="ARBA" id="ARBA00023125"/>
    </source>
</evidence>
<evidence type="ECO:0000259" key="6">
    <source>
        <dbReference type="PROSITE" id="PS50977"/>
    </source>
</evidence>
<organism evidence="7 8">
    <name type="scientific">Panacagrimonas perspica</name>
    <dbReference type="NCBI Taxonomy" id="381431"/>
    <lineage>
        <taxon>Bacteria</taxon>
        <taxon>Pseudomonadati</taxon>
        <taxon>Pseudomonadota</taxon>
        <taxon>Gammaproteobacteria</taxon>
        <taxon>Nevskiales</taxon>
        <taxon>Nevskiaceae</taxon>
        <taxon>Panacagrimonas</taxon>
    </lineage>
</organism>
<evidence type="ECO:0000256" key="5">
    <source>
        <dbReference type="SAM" id="MobiDB-lite"/>
    </source>
</evidence>
<dbReference type="Pfam" id="PF00440">
    <property type="entry name" value="TetR_N"/>
    <property type="match status" value="1"/>
</dbReference>
<evidence type="ECO:0000313" key="7">
    <source>
        <dbReference type="EMBL" id="TDU31922.1"/>
    </source>
</evidence>
<dbReference type="EMBL" id="SOBT01000008">
    <property type="protein sequence ID" value="TDU31922.1"/>
    <property type="molecule type" value="Genomic_DNA"/>
</dbReference>
<protein>
    <submittedName>
        <fullName evidence="7">TetR family transcriptional regulator</fullName>
    </submittedName>
</protein>
<reference evidence="7 8" key="1">
    <citation type="submission" date="2019-03" db="EMBL/GenBank/DDBJ databases">
        <title>Genomic Encyclopedia of Type Strains, Phase IV (KMG-IV): sequencing the most valuable type-strain genomes for metagenomic binning, comparative biology and taxonomic classification.</title>
        <authorList>
            <person name="Goeker M."/>
        </authorList>
    </citation>
    <scope>NUCLEOTIDE SEQUENCE [LARGE SCALE GENOMIC DNA]</scope>
    <source>
        <strain evidence="7 8">DSM 26377</strain>
    </source>
</reference>
<name>A0A4R7PDT8_9GAMM</name>
<dbReference type="PANTHER" id="PTHR30055">
    <property type="entry name" value="HTH-TYPE TRANSCRIPTIONAL REGULATOR RUTR"/>
    <property type="match status" value="1"/>
</dbReference>
<dbReference type="AlphaFoldDB" id="A0A4R7PDT8"/>
<accession>A0A4R7PDT8</accession>
<dbReference type="PRINTS" id="PR00455">
    <property type="entry name" value="HTHTETR"/>
</dbReference>
<dbReference type="PROSITE" id="PS50977">
    <property type="entry name" value="HTH_TETR_2"/>
    <property type="match status" value="1"/>
</dbReference>
<sequence>MSSSEAGLVSAGATRRAVPKRRTPKRRTQAERSDEMRGRVLEAAATVLRRKGYAGLRTDEVARVAKVSRGAQQYHFPTKDSLVLATAEYLLRDGLGRGEARAQAARSGGDVVEAIIQDCMDFFLGPDFATILDLVLAGSKDRGLRDQIYAYTRGSRLGVEAAWLEVLCEQGIPRAKAEKILWLTISIVRGFSVRALWQRDDQLFRSILDEWKLILTGHLKNLKGDNR</sequence>
<dbReference type="SUPFAM" id="SSF46689">
    <property type="entry name" value="Homeodomain-like"/>
    <property type="match status" value="1"/>
</dbReference>
<evidence type="ECO:0000256" key="3">
    <source>
        <dbReference type="ARBA" id="ARBA00023163"/>
    </source>
</evidence>
<gene>
    <name evidence="7" type="ORF">DFR24_1306</name>
</gene>
<comment type="caution">
    <text evidence="7">The sequence shown here is derived from an EMBL/GenBank/DDBJ whole genome shotgun (WGS) entry which is preliminary data.</text>
</comment>
<keyword evidence="8" id="KW-1185">Reference proteome</keyword>
<keyword evidence="2 4" id="KW-0238">DNA-binding</keyword>
<dbReference type="Proteomes" id="UP000295341">
    <property type="component" value="Unassembled WGS sequence"/>
</dbReference>
<dbReference type="InterPro" id="IPR001647">
    <property type="entry name" value="HTH_TetR"/>
</dbReference>
<evidence type="ECO:0000256" key="4">
    <source>
        <dbReference type="PROSITE-ProRule" id="PRU00335"/>
    </source>
</evidence>
<dbReference type="OrthoDB" id="116240at2"/>
<evidence type="ECO:0000256" key="1">
    <source>
        <dbReference type="ARBA" id="ARBA00023015"/>
    </source>
</evidence>
<keyword evidence="3" id="KW-0804">Transcription</keyword>
<dbReference type="InterPro" id="IPR009057">
    <property type="entry name" value="Homeodomain-like_sf"/>
</dbReference>
<proteinExistence type="predicted"/>
<dbReference type="PANTHER" id="PTHR30055:SF234">
    <property type="entry name" value="HTH-TYPE TRANSCRIPTIONAL REGULATOR BETI"/>
    <property type="match status" value="1"/>
</dbReference>
<evidence type="ECO:0000313" key="8">
    <source>
        <dbReference type="Proteomes" id="UP000295341"/>
    </source>
</evidence>
<dbReference type="Gene3D" id="1.10.357.10">
    <property type="entry name" value="Tetracycline Repressor, domain 2"/>
    <property type="match status" value="1"/>
</dbReference>
<dbReference type="GO" id="GO:0000976">
    <property type="term" value="F:transcription cis-regulatory region binding"/>
    <property type="evidence" value="ECO:0007669"/>
    <property type="project" value="TreeGrafter"/>
</dbReference>
<keyword evidence="1" id="KW-0805">Transcription regulation</keyword>
<dbReference type="InterPro" id="IPR050109">
    <property type="entry name" value="HTH-type_TetR-like_transc_reg"/>
</dbReference>